<dbReference type="Proteomes" id="UP000571950">
    <property type="component" value="Unassembled WGS sequence"/>
</dbReference>
<dbReference type="EMBL" id="JACIDT010000015">
    <property type="protein sequence ID" value="MBB3927829.1"/>
    <property type="molecule type" value="Genomic_DNA"/>
</dbReference>
<organism evidence="1 2">
    <name type="scientific">Sphingobium jiangsuense</name>
    <dbReference type="NCBI Taxonomy" id="870476"/>
    <lineage>
        <taxon>Bacteria</taxon>
        <taxon>Pseudomonadati</taxon>
        <taxon>Pseudomonadota</taxon>
        <taxon>Alphaproteobacteria</taxon>
        <taxon>Sphingomonadales</taxon>
        <taxon>Sphingomonadaceae</taxon>
        <taxon>Sphingobium</taxon>
    </lineage>
</organism>
<evidence type="ECO:0008006" key="3">
    <source>
        <dbReference type="Google" id="ProtNLM"/>
    </source>
</evidence>
<evidence type="ECO:0000313" key="2">
    <source>
        <dbReference type="Proteomes" id="UP000571950"/>
    </source>
</evidence>
<comment type="caution">
    <text evidence="1">The sequence shown here is derived from an EMBL/GenBank/DDBJ whole genome shotgun (WGS) entry which is preliminary data.</text>
</comment>
<evidence type="ECO:0000313" key="1">
    <source>
        <dbReference type="EMBL" id="MBB3927829.1"/>
    </source>
</evidence>
<protein>
    <recommendedName>
        <fullName evidence="3">DUF4054 domain-containing protein</fullName>
    </recommendedName>
</protein>
<gene>
    <name evidence="1" type="ORF">GGR43_003566</name>
</gene>
<name>A0A7W6BL15_9SPHN</name>
<accession>A0A7W6BL15</accession>
<proteinExistence type="predicted"/>
<dbReference type="AlphaFoldDB" id="A0A7W6BL15"/>
<sequence length="146" mass="15140">MTYTPPSKADFIAIFPSFAAVTDDAYAFWSAQAALVTGPMEGCLGAQMDLATMLATAHYLALAGIGAGAESEMAAQGASGFRRIKSGTIELERADDASSSDGGEWAATSYGQRVWPMLKVCVAGPRVTGTGTIPCAGGYYRSGPIW</sequence>
<dbReference type="Pfam" id="PF13262">
    <property type="entry name" value="DUF4054"/>
    <property type="match status" value="1"/>
</dbReference>
<dbReference type="InterPro" id="IPR025127">
    <property type="entry name" value="DUF4054"/>
</dbReference>
<reference evidence="1 2" key="1">
    <citation type="submission" date="2020-08" db="EMBL/GenBank/DDBJ databases">
        <title>Genomic Encyclopedia of Type Strains, Phase IV (KMG-IV): sequencing the most valuable type-strain genomes for metagenomic binning, comparative biology and taxonomic classification.</title>
        <authorList>
            <person name="Goeker M."/>
        </authorList>
    </citation>
    <scope>NUCLEOTIDE SEQUENCE [LARGE SCALE GENOMIC DNA]</scope>
    <source>
        <strain evidence="1 2">DSM 26189</strain>
    </source>
</reference>
<dbReference type="RefSeq" id="WP_223177505.1">
    <property type="nucleotide sequence ID" value="NZ_JACIDT010000015.1"/>
</dbReference>
<keyword evidence="2" id="KW-1185">Reference proteome</keyword>